<dbReference type="Proteomes" id="UP000077868">
    <property type="component" value="Chromosome"/>
</dbReference>
<dbReference type="RefSeq" id="WP_068107339.1">
    <property type="nucleotide sequence ID" value="NZ_CP015079.1"/>
</dbReference>
<reference evidence="1 2" key="1">
    <citation type="submission" date="2016-03" db="EMBL/GenBank/DDBJ databases">
        <title>Complete genome sequence of a soil Actinobacterium, Nocardioides dokdonensis FR1436.</title>
        <authorList>
            <person name="Kwon S.-K."/>
            <person name="Kim K."/>
            <person name="Kim J.F."/>
        </authorList>
    </citation>
    <scope>NUCLEOTIDE SEQUENCE [LARGE SCALE GENOMIC DNA]</scope>
    <source>
        <strain evidence="1 2">FR1436</strain>
    </source>
</reference>
<keyword evidence="2" id="KW-1185">Reference proteome</keyword>
<name>A0A1A9GH48_9ACTN</name>
<evidence type="ECO:0000313" key="2">
    <source>
        <dbReference type="Proteomes" id="UP000077868"/>
    </source>
</evidence>
<protein>
    <submittedName>
        <fullName evidence="1">Uncharacterized protein</fullName>
    </submittedName>
</protein>
<dbReference type="OrthoDB" id="4481150at2"/>
<dbReference type="KEGG" id="ndk:I601_1176"/>
<accession>A0A1A9GH48</accession>
<proteinExistence type="predicted"/>
<dbReference type="PATRIC" id="fig|1300347.3.peg.1177"/>
<evidence type="ECO:0000313" key="1">
    <source>
        <dbReference type="EMBL" id="ANH37618.1"/>
    </source>
</evidence>
<sequence length="100" mass="11509">MYLLVDASGSRLHDDDDFRRLDLRLTDEVGVDRLPDTLEALHPGSEIDGDHVWFPVDALRRLGRPQDPQWVEQFGAMIAYAARSGWTRDEERTVRLHVVP</sequence>
<dbReference type="EMBL" id="CP015079">
    <property type="protein sequence ID" value="ANH37618.1"/>
    <property type="molecule type" value="Genomic_DNA"/>
</dbReference>
<dbReference type="AlphaFoldDB" id="A0A1A9GH48"/>
<gene>
    <name evidence="1" type="ORF">I601_1176</name>
</gene>
<organism evidence="1 2">
    <name type="scientific">Nocardioides dokdonensis FR1436</name>
    <dbReference type="NCBI Taxonomy" id="1300347"/>
    <lineage>
        <taxon>Bacteria</taxon>
        <taxon>Bacillati</taxon>
        <taxon>Actinomycetota</taxon>
        <taxon>Actinomycetes</taxon>
        <taxon>Propionibacteriales</taxon>
        <taxon>Nocardioidaceae</taxon>
        <taxon>Nocardioides</taxon>
    </lineage>
</organism>